<organism evidence="1 2">
    <name type="scientific">Volvox reticuliferus</name>
    <dbReference type="NCBI Taxonomy" id="1737510"/>
    <lineage>
        <taxon>Eukaryota</taxon>
        <taxon>Viridiplantae</taxon>
        <taxon>Chlorophyta</taxon>
        <taxon>core chlorophytes</taxon>
        <taxon>Chlorophyceae</taxon>
        <taxon>CS clade</taxon>
        <taxon>Chlamydomonadales</taxon>
        <taxon>Volvocaceae</taxon>
        <taxon>Volvox</taxon>
    </lineage>
</organism>
<feature type="non-terminal residue" evidence="1">
    <location>
        <position position="1"/>
    </location>
</feature>
<dbReference type="Proteomes" id="UP000722791">
    <property type="component" value="Unassembled WGS sequence"/>
</dbReference>
<reference evidence="1" key="1">
    <citation type="journal article" date="2021" name="Proc. Natl. Acad. Sci. U.S.A.">
        <title>Three genomes in the algal genus Volvox reveal the fate of a haploid sex-determining region after a transition to homothallism.</title>
        <authorList>
            <person name="Yamamoto K."/>
            <person name="Hamaji T."/>
            <person name="Kawai-Toyooka H."/>
            <person name="Matsuzaki R."/>
            <person name="Takahashi F."/>
            <person name="Nishimura Y."/>
            <person name="Kawachi M."/>
            <person name="Noguchi H."/>
            <person name="Minakuchi Y."/>
            <person name="Umen J.G."/>
            <person name="Toyoda A."/>
            <person name="Nozaki H."/>
        </authorList>
    </citation>
    <scope>NUCLEOTIDE SEQUENCE</scope>
    <source>
        <strain evidence="1">NIES-3785</strain>
    </source>
</reference>
<sequence length="104" mass="11371">YNQECMADITELTRAIYTYTSICRIHVVCLSHLVFSNDGRFREGLDGHQLIALNVPGQRHTAECPRADDTHPLKVRFAWQTAACRASGLCGGRGDGAGAILTLP</sequence>
<evidence type="ECO:0000313" key="2">
    <source>
        <dbReference type="Proteomes" id="UP000722791"/>
    </source>
</evidence>
<gene>
    <name evidence="1" type="ORF">Vretimale_8291</name>
</gene>
<dbReference type="AlphaFoldDB" id="A0A8J4GAJ2"/>
<accession>A0A8J4GAJ2</accession>
<comment type="caution">
    <text evidence="1">The sequence shown here is derived from an EMBL/GenBank/DDBJ whole genome shotgun (WGS) entry which is preliminary data.</text>
</comment>
<evidence type="ECO:0000313" key="1">
    <source>
        <dbReference type="EMBL" id="GIM03538.1"/>
    </source>
</evidence>
<name>A0A8J4GAJ2_9CHLO</name>
<dbReference type="EMBL" id="BNCQ01000014">
    <property type="protein sequence ID" value="GIM03538.1"/>
    <property type="molecule type" value="Genomic_DNA"/>
</dbReference>
<proteinExistence type="predicted"/>
<protein>
    <submittedName>
        <fullName evidence="1">Uncharacterized protein</fullName>
    </submittedName>
</protein>